<name>A0ABU8PCU4_9HYPH</name>
<comment type="caution">
    <text evidence="1">The sequence shown here is derived from an EMBL/GenBank/DDBJ whole genome shotgun (WGS) entry which is preliminary data.</text>
</comment>
<protein>
    <submittedName>
        <fullName evidence="1">Uncharacterized protein</fullName>
    </submittedName>
</protein>
<reference evidence="1 2" key="1">
    <citation type="submission" date="2023-12" db="EMBL/GenBank/DDBJ databases">
        <title>Gut-associated functions are favored during microbiome assembly across C. elegans life.</title>
        <authorList>
            <person name="Zimmermann J."/>
        </authorList>
    </citation>
    <scope>NUCLEOTIDE SEQUENCE [LARGE SCALE GENOMIC DNA]</scope>
    <source>
        <strain evidence="1 2">MYb71</strain>
    </source>
</reference>
<organism evidence="1 2">
    <name type="scientific">Ochrobactrum vermis</name>
    <dbReference type="NCBI Taxonomy" id="1827297"/>
    <lineage>
        <taxon>Bacteria</taxon>
        <taxon>Pseudomonadati</taxon>
        <taxon>Pseudomonadota</taxon>
        <taxon>Alphaproteobacteria</taxon>
        <taxon>Hyphomicrobiales</taxon>
        <taxon>Brucellaceae</taxon>
        <taxon>Brucella/Ochrobactrum group</taxon>
        <taxon>Ochrobactrum</taxon>
    </lineage>
</organism>
<keyword evidence="2" id="KW-1185">Reference proteome</keyword>
<evidence type="ECO:0000313" key="1">
    <source>
        <dbReference type="EMBL" id="MEJ5019286.1"/>
    </source>
</evidence>
<proteinExistence type="predicted"/>
<dbReference type="RefSeq" id="WP_105541794.1">
    <property type="nucleotide sequence ID" value="NZ_JBBGZH010000001.1"/>
</dbReference>
<dbReference type="Proteomes" id="UP001375812">
    <property type="component" value="Unassembled WGS sequence"/>
</dbReference>
<evidence type="ECO:0000313" key="2">
    <source>
        <dbReference type="Proteomes" id="UP001375812"/>
    </source>
</evidence>
<gene>
    <name evidence="1" type="ORF">WH297_05975</name>
</gene>
<dbReference type="EMBL" id="JBBGZH010000001">
    <property type="protein sequence ID" value="MEJ5019286.1"/>
    <property type="molecule type" value="Genomic_DNA"/>
</dbReference>
<accession>A0ABU8PCU4</accession>
<sequence>MTGPVDQRKTPPVILKWLPLVKRMRLATTIKRIAKSIANRVCPEMAEYPSIEQEFNIPPSGARK</sequence>